<evidence type="ECO:0000313" key="1">
    <source>
        <dbReference type="EMBL" id="TFK74174.1"/>
    </source>
</evidence>
<reference evidence="1 2" key="1">
    <citation type="journal article" date="2019" name="Nat. Ecol. Evol.">
        <title>Megaphylogeny resolves global patterns of mushroom evolution.</title>
        <authorList>
            <person name="Varga T."/>
            <person name="Krizsan K."/>
            <person name="Foldi C."/>
            <person name="Dima B."/>
            <person name="Sanchez-Garcia M."/>
            <person name="Sanchez-Ramirez S."/>
            <person name="Szollosi G.J."/>
            <person name="Szarkandi J.G."/>
            <person name="Papp V."/>
            <person name="Albert L."/>
            <person name="Andreopoulos W."/>
            <person name="Angelini C."/>
            <person name="Antonin V."/>
            <person name="Barry K.W."/>
            <person name="Bougher N.L."/>
            <person name="Buchanan P."/>
            <person name="Buyck B."/>
            <person name="Bense V."/>
            <person name="Catcheside P."/>
            <person name="Chovatia M."/>
            <person name="Cooper J."/>
            <person name="Damon W."/>
            <person name="Desjardin D."/>
            <person name="Finy P."/>
            <person name="Geml J."/>
            <person name="Haridas S."/>
            <person name="Hughes K."/>
            <person name="Justo A."/>
            <person name="Karasinski D."/>
            <person name="Kautmanova I."/>
            <person name="Kiss B."/>
            <person name="Kocsube S."/>
            <person name="Kotiranta H."/>
            <person name="LaButti K.M."/>
            <person name="Lechner B.E."/>
            <person name="Liimatainen K."/>
            <person name="Lipzen A."/>
            <person name="Lukacs Z."/>
            <person name="Mihaltcheva S."/>
            <person name="Morgado L.N."/>
            <person name="Niskanen T."/>
            <person name="Noordeloos M.E."/>
            <person name="Ohm R.A."/>
            <person name="Ortiz-Santana B."/>
            <person name="Ovrebo C."/>
            <person name="Racz N."/>
            <person name="Riley R."/>
            <person name="Savchenko A."/>
            <person name="Shiryaev A."/>
            <person name="Soop K."/>
            <person name="Spirin V."/>
            <person name="Szebenyi C."/>
            <person name="Tomsovsky M."/>
            <person name="Tulloss R.E."/>
            <person name="Uehling J."/>
            <person name="Grigoriev I.V."/>
            <person name="Vagvolgyi C."/>
            <person name="Papp T."/>
            <person name="Martin F.M."/>
            <person name="Miettinen O."/>
            <person name="Hibbett D.S."/>
            <person name="Nagy L.G."/>
        </authorList>
    </citation>
    <scope>NUCLEOTIDE SEQUENCE [LARGE SCALE GENOMIC DNA]</scope>
    <source>
        <strain evidence="1 2">NL-1719</strain>
    </source>
</reference>
<name>A0ACD3B962_9AGAR</name>
<proteinExistence type="predicted"/>
<gene>
    <name evidence="1" type="ORF">BDN72DRAFT_813427</name>
</gene>
<keyword evidence="2" id="KW-1185">Reference proteome</keyword>
<sequence length="1214" mass="134598">MAHPLFWTRISFLYAIGNTTPVNLCQSLPPKLSSQVLLLGCGDPRNILYTLSVSSKSPRSHDFTCCDVEPAILARNVLIFSLIMDQCPSSAIWDIYFHMRLDKESATVLIDQCEKLIGLAGDLSSWGSSPYGSVLRIGTAHTLDQLRRLWKCYADKNLYAGEGLQRLDSQLRAAKESVLRENDLNFTASRSAGPLSLVAFRTTVQHFRHYWEEGVSFASSEEKGTPHPYVNTTLAFSNAGLDTWPLHYGADPFLAFHLAPAFVPLKGGVTQGPYGDKTDRKKLASTVRKEFASWCSTFFTFIQQNTVIIRFVVSEALAFTQALQYYATTGSTSSGQFASPWTAQELVLNPVEYSREGAAPSSFNVIDTSNLIDHVGLINLLVCTAPLLLREPYSVLLTEALLVATDDPITGLSATTLTGLSVISLLTGLAPVSYITNFTTQSNLHEVVSRQIANASPQYHERLSWRFPSSGDPIALKEVQLDQKLVFDTTQLADLLFRIYLKMFESEDPRPLLYNISLQKIQERDVTHYVRASLVALIKFIQSRITTDWSLVVAKFISQVEGDKTLLAGPNYYQEMLCYLHLRGIYTADTLRPGPLMILGLDKARSRLSTWKDVPPVVCVLFVVPRERVKLLENEDPKVVGTPQLQCEVYHAKGHCAYVSLQAVFGRVRVSTEEQVTITEDGKSWRGSSPLIVMFWIPSWTLMQYPRELHIRLSLKSTPGAARHIKLLGVSLELFSTKVSNSEHVHILRDRPNAPGELIRLSTMPSTTLPTGNVLDVSTSSPVAEIAFDSAKKLHAVSTLTRRWNVTHEEAKSELRGGKEVTMAQVSPCSIKVSFGSHSKDVTFPYPVNGTQGKVRIARKSSYLEVVAPISGYQISGGYSLNQAPVLSTPTGPLSWNIHYLNLDKSPSLDLSKSDRCDGALNTHIGLMLSDRERVNLDKPETHDVIGDVKSTMQAMFNSITNREGSNNVRVFELGEDNANIHTMIFILDIRLDLSSHTIVAEAFTLSQEQMREACGPVTLALPMAFILTSKEEAVVWKGLLPAFAERCRSWEHKPTCDYIKSSGKIPLGIEAKQDPLCQCGRGIGIEAFAKVKGWSPFAPFVTRIALSPLFAVSYLEKIAGMLKPGTSKLNDMLSNDKPTRNTNLARDICGKCRKTAAELSKAGKPKMMICGLCKTVSYCSKECQKADWKAHKPKCNLVSQLQSQTQSRWAHEV</sequence>
<protein>
    <submittedName>
        <fullName evidence="1">Uncharacterized protein</fullName>
    </submittedName>
</protein>
<dbReference type="EMBL" id="ML208270">
    <property type="protein sequence ID" value="TFK74174.1"/>
    <property type="molecule type" value="Genomic_DNA"/>
</dbReference>
<dbReference type="Proteomes" id="UP000308600">
    <property type="component" value="Unassembled WGS sequence"/>
</dbReference>
<evidence type="ECO:0000313" key="2">
    <source>
        <dbReference type="Proteomes" id="UP000308600"/>
    </source>
</evidence>
<accession>A0ACD3B962</accession>
<organism evidence="1 2">
    <name type="scientific">Pluteus cervinus</name>
    <dbReference type="NCBI Taxonomy" id="181527"/>
    <lineage>
        <taxon>Eukaryota</taxon>
        <taxon>Fungi</taxon>
        <taxon>Dikarya</taxon>
        <taxon>Basidiomycota</taxon>
        <taxon>Agaricomycotina</taxon>
        <taxon>Agaricomycetes</taxon>
        <taxon>Agaricomycetidae</taxon>
        <taxon>Agaricales</taxon>
        <taxon>Pluteineae</taxon>
        <taxon>Pluteaceae</taxon>
        <taxon>Pluteus</taxon>
    </lineage>
</organism>